<gene>
    <name evidence="1" type="ORF">XENTR_v900262712mg</name>
</gene>
<evidence type="ECO:0000313" key="1">
    <source>
        <dbReference type="EMBL" id="OCA17989.1"/>
    </source>
</evidence>
<sequence>MNIRLQQAHPAVLDSSMNVSQCGTFMELSGTAGCTIKSGTVG</sequence>
<dbReference type="EMBL" id="KV460444">
    <property type="protein sequence ID" value="OCA17989.1"/>
    <property type="molecule type" value="Genomic_DNA"/>
</dbReference>
<name>A0A1B8Y4X1_XENTR</name>
<feature type="non-terminal residue" evidence="1">
    <location>
        <position position="1"/>
    </location>
</feature>
<organism evidence="1">
    <name type="scientific">Xenopus tropicalis</name>
    <name type="common">Western clawed frog</name>
    <name type="synonym">Silurana tropicalis</name>
    <dbReference type="NCBI Taxonomy" id="8364"/>
    <lineage>
        <taxon>Eukaryota</taxon>
        <taxon>Metazoa</taxon>
        <taxon>Chordata</taxon>
        <taxon>Craniata</taxon>
        <taxon>Vertebrata</taxon>
        <taxon>Euteleostomi</taxon>
        <taxon>Amphibia</taxon>
        <taxon>Batrachia</taxon>
        <taxon>Anura</taxon>
        <taxon>Pipoidea</taxon>
        <taxon>Pipidae</taxon>
        <taxon>Xenopodinae</taxon>
        <taxon>Xenopus</taxon>
        <taxon>Silurana</taxon>
    </lineage>
</organism>
<reference evidence="1" key="1">
    <citation type="submission" date="2009-11" db="EMBL/GenBank/DDBJ databases">
        <authorList>
            <consortium name="US DOE Joint Genome Institute (JGI-PGF)"/>
            <person name="Ottilar R."/>
            <person name="Schmutz J."/>
            <person name="Salamov A."/>
            <person name="Cheng J.F."/>
            <person name="Lucas S."/>
            <person name="Pitluck S."/>
            <person name="Gundlach H."/>
            <person name="Guo Y."/>
            <person name="Haberer G."/>
            <person name="Nasrallah J."/>
            <person name="Mayer K.F.X."/>
            <person name="van de Peer Y."/>
            <person name="Weigel D."/>
            <person name="Grigoriev I.V."/>
        </authorList>
    </citation>
    <scope>NUCLEOTIDE SEQUENCE</scope>
    <source>
        <strain evidence="1">Nigerian</strain>
    </source>
</reference>
<reference evidence="1" key="3">
    <citation type="submission" date="2016-05" db="EMBL/GenBank/DDBJ databases">
        <title>WGS assembly of Xenopus tropicalis.</title>
        <authorList>
            <person name="Sessions A."/>
            <person name="Jenkins J."/>
            <person name="Mitros T."/>
            <person name="Lyons J.T."/>
            <person name="Dichmann D.S."/>
            <person name="Robert J."/>
            <person name="Harland R.M."/>
            <person name="Rokhsar D.S."/>
        </authorList>
    </citation>
    <scope>NUCLEOTIDE SEQUENCE</scope>
    <source>
        <strain evidence="1">Nigerian</strain>
    </source>
</reference>
<dbReference type="AlphaFoldDB" id="A0A1B8Y4X1"/>
<feature type="non-terminal residue" evidence="1">
    <location>
        <position position="42"/>
    </location>
</feature>
<protein>
    <submittedName>
        <fullName evidence="1">Uncharacterized protein</fullName>
    </submittedName>
</protein>
<accession>A0A1B8Y4X1</accession>
<proteinExistence type="predicted"/>
<reference evidence="1" key="2">
    <citation type="journal article" date="2010" name="Science">
        <title>The genome of the Western clawed frog Xenopus tropicalis.</title>
        <authorList>
            <person name="Hellsten U."/>
            <person name="Harland R.M."/>
            <person name="Gilchrist M.J."/>
            <person name="Hendrix D."/>
            <person name="Jurka J."/>
            <person name="Kapitonov V."/>
            <person name="Ovcharenko I."/>
            <person name="Putnam N.H."/>
            <person name="Shu S."/>
            <person name="Taher L."/>
            <person name="Blitz I.L."/>
            <person name="Blumberg B."/>
            <person name="Dichmann D.S."/>
            <person name="Dubchak I."/>
            <person name="Amaya E."/>
            <person name="Detter J.C."/>
            <person name="Fletcher R."/>
            <person name="Gerhard D.S."/>
            <person name="Goodstein D."/>
            <person name="Graves T."/>
            <person name="Grigoriev I.V."/>
            <person name="Grimwood J."/>
            <person name="Kawashima T."/>
            <person name="Lindquist E."/>
            <person name="Lucas S.M."/>
            <person name="Mead P.E."/>
            <person name="Mitros T."/>
            <person name="Ogino H."/>
            <person name="Ohta Y."/>
            <person name="Poliakov A.V."/>
            <person name="Pollet N."/>
            <person name="Robert J."/>
            <person name="Salamov A."/>
            <person name="Sater A.K."/>
            <person name="Schmutz J."/>
            <person name="Terry A."/>
            <person name="Vize P.D."/>
            <person name="Warren W.C."/>
            <person name="Wells D."/>
            <person name="Wills A."/>
            <person name="Wilson R.K."/>
            <person name="Zimmerman L.B."/>
            <person name="Zorn A.M."/>
            <person name="Grainger R."/>
            <person name="Grammer T."/>
            <person name="Khokha M.K."/>
            <person name="Richardson P.M."/>
            <person name="Rokhsar D.S."/>
        </authorList>
    </citation>
    <scope>NUCLEOTIDE SEQUENCE [LARGE SCALE GENOMIC DNA]</scope>
    <source>
        <strain evidence="1">Nigerian</strain>
    </source>
</reference>